<sequence length="297" mass="33334">KALFVERFCRRFSSEAYHHPKHPDWLKLQAPRTTSVEKMESILQNFNVETVCKSAHCPNIGECFANGTATFMILGTRCTRNCRFCAVENGQPVPPDPEEPLRLAEAVKRLNLKYVVVTSVTRDDLDDGGASQFVDTIQAVRTICPGTKLEILTPDFKGSSMPLQMVCDARPDMFNHNIETVPRLYSRVRPQAIFDRSLRVLSFAAEQGLKVKSGMMLGLGESEIEVEETLASLLKTGCRYLTLGQYLAPSKMHEPVARYVQPHEFQKWADKAKTMGFKEVASGPLIRSSYKAEQMVA</sequence>
<feature type="non-terminal residue" evidence="11">
    <location>
        <position position="1"/>
    </location>
</feature>
<dbReference type="InterPro" id="IPR058240">
    <property type="entry name" value="rSAM_sf"/>
</dbReference>
<dbReference type="HAMAP" id="MF_00206">
    <property type="entry name" value="Lipoyl_synth"/>
    <property type="match status" value="1"/>
</dbReference>
<dbReference type="SMART" id="SM00729">
    <property type="entry name" value="Elp3"/>
    <property type="match status" value="1"/>
</dbReference>
<gene>
    <name evidence="11" type="ORF">SAMN05660330_04446</name>
</gene>
<keyword evidence="4" id="KW-0808">Transferase</keyword>
<dbReference type="PIRSF" id="PIRSF005963">
    <property type="entry name" value="Lipoyl_synth"/>
    <property type="match status" value="1"/>
</dbReference>
<dbReference type="SFLD" id="SFLDF00271">
    <property type="entry name" value="lipoyl_synthase"/>
    <property type="match status" value="1"/>
</dbReference>
<dbReference type="RefSeq" id="WP_281180577.1">
    <property type="nucleotide sequence ID" value="NZ_FNJI01000113.1"/>
</dbReference>
<reference evidence="11 12" key="1">
    <citation type="submission" date="2016-10" db="EMBL/GenBank/DDBJ databases">
        <authorList>
            <person name="de Groot N.N."/>
        </authorList>
    </citation>
    <scope>NUCLEOTIDE SEQUENCE [LARGE SCALE GENOMIC DNA]</scope>
    <source>
        <strain evidence="11 12">DSM 12130</strain>
    </source>
</reference>
<dbReference type="GO" id="GO:0016992">
    <property type="term" value="F:lipoate synthase activity"/>
    <property type="evidence" value="ECO:0007669"/>
    <property type="project" value="UniProtKB-EC"/>
</dbReference>
<evidence type="ECO:0000256" key="4">
    <source>
        <dbReference type="ARBA" id="ARBA00022679"/>
    </source>
</evidence>
<evidence type="ECO:0000256" key="8">
    <source>
        <dbReference type="ARBA" id="ARBA00023014"/>
    </source>
</evidence>
<dbReference type="InterPro" id="IPR007197">
    <property type="entry name" value="rSAM"/>
</dbReference>
<dbReference type="PANTHER" id="PTHR10949:SF0">
    <property type="entry name" value="LIPOYL SYNTHASE, MITOCHONDRIAL"/>
    <property type="match status" value="1"/>
</dbReference>
<proteinExistence type="inferred from homology"/>
<evidence type="ECO:0000256" key="1">
    <source>
        <dbReference type="ARBA" id="ARBA00001966"/>
    </source>
</evidence>
<keyword evidence="7" id="KW-0408">Iron</keyword>
<keyword evidence="8" id="KW-0411">Iron-sulfur</keyword>
<dbReference type="InterPro" id="IPR006638">
    <property type="entry name" value="Elp3/MiaA/NifB-like_rSAM"/>
</dbReference>
<dbReference type="Gene3D" id="3.20.20.70">
    <property type="entry name" value="Aldolase class I"/>
    <property type="match status" value="1"/>
</dbReference>
<organism evidence="11 12">
    <name type="scientific">Desulforhopalus singaporensis</name>
    <dbReference type="NCBI Taxonomy" id="91360"/>
    <lineage>
        <taxon>Bacteria</taxon>
        <taxon>Pseudomonadati</taxon>
        <taxon>Thermodesulfobacteriota</taxon>
        <taxon>Desulfobulbia</taxon>
        <taxon>Desulfobulbales</taxon>
        <taxon>Desulfocapsaceae</taxon>
        <taxon>Desulforhopalus</taxon>
    </lineage>
</organism>
<accession>A0A1H0W7U3</accession>
<dbReference type="SFLD" id="SFLDG01058">
    <property type="entry name" value="lipoyl_synthase_like"/>
    <property type="match status" value="1"/>
</dbReference>
<dbReference type="EC" id="2.8.1.8" evidence="2"/>
<dbReference type="NCBIfam" id="TIGR00510">
    <property type="entry name" value="lipA"/>
    <property type="match status" value="1"/>
</dbReference>
<dbReference type="GO" id="GO:0051539">
    <property type="term" value="F:4 iron, 4 sulfur cluster binding"/>
    <property type="evidence" value="ECO:0007669"/>
    <property type="project" value="UniProtKB-KW"/>
</dbReference>
<keyword evidence="3" id="KW-0004">4Fe-4S</keyword>
<evidence type="ECO:0000256" key="5">
    <source>
        <dbReference type="ARBA" id="ARBA00022691"/>
    </source>
</evidence>
<feature type="domain" description="Radical SAM core" evidence="10">
    <location>
        <begin position="64"/>
        <end position="278"/>
    </location>
</feature>
<dbReference type="Pfam" id="PF04055">
    <property type="entry name" value="Radical_SAM"/>
    <property type="match status" value="1"/>
</dbReference>
<dbReference type="EMBL" id="FNJI01000113">
    <property type="protein sequence ID" value="SDP86551.1"/>
    <property type="molecule type" value="Genomic_DNA"/>
</dbReference>
<evidence type="ECO:0000256" key="3">
    <source>
        <dbReference type="ARBA" id="ARBA00022485"/>
    </source>
</evidence>
<keyword evidence="6" id="KW-0479">Metal-binding</keyword>
<dbReference type="Proteomes" id="UP000199073">
    <property type="component" value="Unassembled WGS sequence"/>
</dbReference>
<dbReference type="GO" id="GO:0046872">
    <property type="term" value="F:metal ion binding"/>
    <property type="evidence" value="ECO:0007669"/>
    <property type="project" value="UniProtKB-KW"/>
</dbReference>
<evidence type="ECO:0000256" key="2">
    <source>
        <dbReference type="ARBA" id="ARBA00012237"/>
    </source>
</evidence>
<dbReference type="PROSITE" id="PS51918">
    <property type="entry name" value="RADICAL_SAM"/>
    <property type="match status" value="1"/>
</dbReference>
<protein>
    <recommendedName>
        <fullName evidence="2">lipoyl synthase</fullName>
        <ecNumber evidence="2">2.8.1.8</ecNumber>
    </recommendedName>
</protein>
<comment type="catalytic activity">
    <reaction evidence="9">
        <text>[[Fe-S] cluster scaffold protein carrying a second [4Fe-4S](2+) cluster] + N(6)-octanoyl-L-lysyl-[protein] + 2 oxidized [2Fe-2S]-[ferredoxin] + 2 S-adenosyl-L-methionine + 4 H(+) = [[Fe-S] cluster scaffold protein] + N(6)-[(R)-dihydrolipoyl]-L-lysyl-[protein] + 4 Fe(3+) + 2 hydrogen sulfide + 2 5'-deoxyadenosine + 2 L-methionine + 2 reduced [2Fe-2S]-[ferredoxin]</text>
        <dbReference type="Rhea" id="RHEA:16585"/>
        <dbReference type="Rhea" id="RHEA-COMP:9928"/>
        <dbReference type="Rhea" id="RHEA-COMP:10000"/>
        <dbReference type="Rhea" id="RHEA-COMP:10001"/>
        <dbReference type="Rhea" id="RHEA-COMP:10475"/>
        <dbReference type="Rhea" id="RHEA-COMP:14568"/>
        <dbReference type="Rhea" id="RHEA-COMP:14569"/>
        <dbReference type="ChEBI" id="CHEBI:15378"/>
        <dbReference type="ChEBI" id="CHEBI:17319"/>
        <dbReference type="ChEBI" id="CHEBI:29034"/>
        <dbReference type="ChEBI" id="CHEBI:29919"/>
        <dbReference type="ChEBI" id="CHEBI:33722"/>
        <dbReference type="ChEBI" id="CHEBI:33737"/>
        <dbReference type="ChEBI" id="CHEBI:33738"/>
        <dbReference type="ChEBI" id="CHEBI:57844"/>
        <dbReference type="ChEBI" id="CHEBI:59789"/>
        <dbReference type="ChEBI" id="CHEBI:78809"/>
        <dbReference type="ChEBI" id="CHEBI:83100"/>
        <dbReference type="EC" id="2.8.1.8"/>
    </reaction>
</comment>
<keyword evidence="12" id="KW-1185">Reference proteome</keyword>
<keyword evidence="5" id="KW-0949">S-adenosyl-L-methionine</keyword>
<name>A0A1H0W7U3_9BACT</name>
<dbReference type="SFLD" id="SFLDS00029">
    <property type="entry name" value="Radical_SAM"/>
    <property type="match status" value="1"/>
</dbReference>
<dbReference type="PANTHER" id="PTHR10949">
    <property type="entry name" value="LIPOYL SYNTHASE"/>
    <property type="match status" value="1"/>
</dbReference>
<dbReference type="NCBIfam" id="NF009544">
    <property type="entry name" value="PRK12928.1"/>
    <property type="match status" value="1"/>
</dbReference>
<evidence type="ECO:0000313" key="12">
    <source>
        <dbReference type="Proteomes" id="UP000199073"/>
    </source>
</evidence>
<evidence type="ECO:0000256" key="7">
    <source>
        <dbReference type="ARBA" id="ARBA00023004"/>
    </source>
</evidence>
<dbReference type="NCBIfam" id="NF004019">
    <property type="entry name" value="PRK05481.1"/>
    <property type="match status" value="1"/>
</dbReference>
<evidence type="ECO:0000256" key="6">
    <source>
        <dbReference type="ARBA" id="ARBA00022723"/>
    </source>
</evidence>
<comment type="cofactor">
    <cofactor evidence="1">
        <name>[4Fe-4S] cluster</name>
        <dbReference type="ChEBI" id="CHEBI:49883"/>
    </cofactor>
</comment>
<evidence type="ECO:0000313" key="11">
    <source>
        <dbReference type="EMBL" id="SDP86551.1"/>
    </source>
</evidence>
<evidence type="ECO:0000259" key="10">
    <source>
        <dbReference type="PROSITE" id="PS51918"/>
    </source>
</evidence>
<dbReference type="InterPro" id="IPR003698">
    <property type="entry name" value="Lipoyl_synth"/>
</dbReference>
<dbReference type="AlphaFoldDB" id="A0A1H0W7U3"/>
<dbReference type="SUPFAM" id="SSF102114">
    <property type="entry name" value="Radical SAM enzymes"/>
    <property type="match status" value="1"/>
</dbReference>
<dbReference type="STRING" id="91360.SAMN05660330_04446"/>
<dbReference type="CDD" id="cd01335">
    <property type="entry name" value="Radical_SAM"/>
    <property type="match status" value="1"/>
</dbReference>
<evidence type="ECO:0000256" key="9">
    <source>
        <dbReference type="ARBA" id="ARBA00047326"/>
    </source>
</evidence>
<dbReference type="InterPro" id="IPR013785">
    <property type="entry name" value="Aldolase_TIM"/>
</dbReference>